<dbReference type="GO" id="GO:0003950">
    <property type="term" value="F:NAD+ poly-ADP-ribosyltransferase activity"/>
    <property type="evidence" value="ECO:0007669"/>
    <property type="project" value="InterPro"/>
</dbReference>
<comment type="subcellular location">
    <subcellularLocation>
        <location evidence="1">Nucleus</location>
    </subcellularLocation>
</comment>
<evidence type="ECO:0000313" key="9">
    <source>
        <dbReference type="EMBL" id="KFP72030.1"/>
    </source>
</evidence>
<dbReference type="Proteomes" id="UP000053537">
    <property type="component" value="Unassembled WGS sequence"/>
</dbReference>
<keyword evidence="5" id="KW-0539">Nucleus</keyword>
<evidence type="ECO:0000256" key="3">
    <source>
        <dbReference type="ARBA" id="ARBA00022679"/>
    </source>
</evidence>
<keyword evidence="10" id="KW-1185">Reference proteome</keyword>
<dbReference type="GO" id="GO:0005634">
    <property type="term" value="C:nucleus"/>
    <property type="evidence" value="ECO:0007669"/>
    <property type="project" value="UniProtKB-SubCell"/>
</dbReference>
<dbReference type="Gene3D" id="3.30.720.50">
    <property type="match status" value="1"/>
</dbReference>
<dbReference type="PANTHER" id="PTHR14453:SF89">
    <property type="entry name" value="PROTEIN MONO-ADP-RIBOSYLTRANSFERASE PARP14"/>
    <property type="match status" value="1"/>
</dbReference>
<dbReference type="Gene3D" id="3.90.228.10">
    <property type="match status" value="1"/>
</dbReference>
<evidence type="ECO:0000259" key="7">
    <source>
        <dbReference type="PROSITE" id="PS50918"/>
    </source>
</evidence>
<dbReference type="InterPro" id="IPR004170">
    <property type="entry name" value="WWE_dom"/>
</dbReference>
<dbReference type="InterPro" id="IPR057049">
    <property type="entry name" value="PARP14_KH_8"/>
</dbReference>
<dbReference type="GO" id="GO:0010629">
    <property type="term" value="P:negative regulation of gene expression"/>
    <property type="evidence" value="ECO:0007669"/>
    <property type="project" value="TreeGrafter"/>
</dbReference>
<feature type="domain" description="WWE" evidence="7">
    <location>
        <begin position="96"/>
        <end position="174"/>
    </location>
</feature>
<evidence type="ECO:0000256" key="4">
    <source>
        <dbReference type="ARBA" id="ARBA00023027"/>
    </source>
</evidence>
<gene>
    <name evidence="9" type="ORF">N310_07133</name>
</gene>
<keyword evidence="2" id="KW-0328">Glycosyltransferase</keyword>
<dbReference type="GO" id="GO:0070212">
    <property type="term" value="P:protein poly-ADP-ribosylation"/>
    <property type="evidence" value="ECO:0007669"/>
    <property type="project" value="TreeGrafter"/>
</dbReference>
<accession>A0A091MDP6</accession>
<evidence type="ECO:0000259" key="8">
    <source>
        <dbReference type="PROSITE" id="PS51059"/>
    </source>
</evidence>
<feature type="domain" description="PARP catalytic" evidence="8">
    <location>
        <begin position="184"/>
        <end position="232"/>
    </location>
</feature>
<evidence type="ECO:0000313" key="10">
    <source>
        <dbReference type="Proteomes" id="UP000053537"/>
    </source>
</evidence>
<reference evidence="9 10" key="1">
    <citation type="submission" date="2014-04" db="EMBL/GenBank/DDBJ databases">
        <title>Genome evolution of avian class.</title>
        <authorList>
            <person name="Zhang G."/>
            <person name="Li C."/>
        </authorList>
    </citation>
    <scope>NUCLEOTIDE SEQUENCE [LARGE SCALE GENOMIC DNA]</scope>
    <source>
        <strain evidence="9">BGI_N310</strain>
    </source>
</reference>
<keyword evidence="4" id="KW-0520">NAD</keyword>
<evidence type="ECO:0000256" key="2">
    <source>
        <dbReference type="ARBA" id="ARBA00022676"/>
    </source>
</evidence>
<dbReference type="Pfam" id="PF22005">
    <property type="entry name" value="WWE_1"/>
    <property type="match status" value="1"/>
</dbReference>
<dbReference type="GO" id="GO:0005737">
    <property type="term" value="C:cytoplasm"/>
    <property type="evidence" value="ECO:0007669"/>
    <property type="project" value="TreeGrafter"/>
</dbReference>
<dbReference type="PROSITE" id="PS50918">
    <property type="entry name" value="WWE"/>
    <property type="match status" value="1"/>
</dbReference>
<feature type="non-terminal residue" evidence="9">
    <location>
        <position position="1"/>
    </location>
</feature>
<feature type="non-terminal residue" evidence="9">
    <location>
        <position position="232"/>
    </location>
</feature>
<dbReference type="InterPro" id="IPR052056">
    <property type="entry name" value="Mono-ARTD/PARP"/>
</dbReference>
<protein>
    <submittedName>
        <fullName evidence="9">Poly [ADP-ribose] polymerase 14</fullName>
    </submittedName>
</protein>
<evidence type="ECO:0000256" key="1">
    <source>
        <dbReference type="ARBA" id="ARBA00004123"/>
    </source>
</evidence>
<name>A0A091MDP6_9PASS</name>
<dbReference type="InterPro" id="IPR037197">
    <property type="entry name" value="WWE_dom_sf"/>
</dbReference>
<dbReference type="Pfam" id="PF23254">
    <property type="entry name" value="KH_PARP14_8"/>
    <property type="match status" value="1"/>
</dbReference>
<dbReference type="EMBL" id="KK824619">
    <property type="protein sequence ID" value="KFP72030.1"/>
    <property type="molecule type" value="Genomic_DNA"/>
</dbReference>
<evidence type="ECO:0000256" key="6">
    <source>
        <dbReference type="ARBA" id="ARBA00024347"/>
    </source>
</evidence>
<comment type="similarity">
    <text evidence="6">Belongs to the ARTD/PARP family.</text>
</comment>
<sequence>VTFEICGESQENVNAAESWIEDLILKEQFENIISDELIERFDERQIHTLDDLQRRKHVTIQIENRISPPQIKISGISRDVCFVSVKVQNMIQKLKNIEEERSKAELFYNLVEWRYAGSSDSFVAFDKLTNMQLEDAKIAKKSSLTVKINKKNYKVDLNSLQATDGQGKTISIQRMPKDEDLQSIELPKNWEDMQKQRVKLVDLKPSHQEYKVVQNKFGKTCPNFTIEKVKSY</sequence>
<keyword evidence="3" id="KW-0808">Transferase</keyword>
<dbReference type="GO" id="GO:0003714">
    <property type="term" value="F:transcription corepressor activity"/>
    <property type="evidence" value="ECO:0007669"/>
    <property type="project" value="TreeGrafter"/>
</dbReference>
<dbReference type="InterPro" id="IPR012317">
    <property type="entry name" value="Poly(ADP-ribose)pol_cat_dom"/>
</dbReference>
<evidence type="ECO:0000256" key="5">
    <source>
        <dbReference type="ARBA" id="ARBA00023242"/>
    </source>
</evidence>
<organism evidence="9 10">
    <name type="scientific">Acanthisitta chloris</name>
    <name type="common">rifleman</name>
    <dbReference type="NCBI Taxonomy" id="57068"/>
    <lineage>
        <taxon>Eukaryota</taxon>
        <taxon>Metazoa</taxon>
        <taxon>Chordata</taxon>
        <taxon>Craniata</taxon>
        <taxon>Vertebrata</taxon>
        <taxon>Euteleostomi</taxon>
        <taxon>Archelosauria</taxon>
        <taxon>Archosauria</taxon>
        <taxon>Dinosauria</taxon>
        <taxon>Saurischia</taxon>
        <taxon>Theropoda</taxon>
        <taxon>Coelurosauria</taxon>
        <taxon>Aves</taxon>
        <taxon>Neognathae</taxon>
        <taxon>Neoaves</taxon>
        <taxon>Telluraves</taxon>
        <taxon>Australaves</taxon>
        <taxon>Passeriformes</taxon>
        <taxon>Acanthisittidae</taxon>
        <taxon>Acanthisitta</taxon>
    </lineage>
</organism>
<dbReference type="GO" id="GO:1990404">
    <property type="term" value="F:NAD+-protein mono-ADP-ribosyltransferase activity"/>
    <property type="evidence" value="ECO:0007669"/>
    <property type="project" value="TreeGrafter"/>
</dbReference>
<dbReference type="AlphaFoldDB" id="A0A091MDP6"/>
<dbReference type="PROSITE" id="PS51059">
    <property type="entry name" value="PARP_CATALYTIC"/>
    <property type="match status" value="1"/>
</dbReference>
<dbReference type="SUPFAM" id="SSF117839">
    <property type="entry name" value="WWE domain"/>
    <property type="match status" value="1"/>
</dbReference>
<proteinExistence type="inferred from homology"/>
<dbReference type="PANTHER" id="PTHR14453">
    <property type="entry name" value="PARP/ZINC FINGER CCCH TYPE DOMAIN CONTAINING PROTEIN"/>
    <property type="match status" value="1"/>
</dbReference>
<dbReference type="InterPro" id="IPR054596">
    <property type="entry name" value="PARP14_WWE"/>
</dbReference>